<organism evidence="1">
    <name type="scientific">viral metagenome</name>
    <dbReference type="NCBI Taxonomy" id="1070528"/>
    <lineage>
        <taxon>unclassified sequences</taxon>
        <taxon>metagenomes</taxon>
        <taxon>organismal metagenomes</taxon>
    </lineage>
</organism>
<name>A0A6M3LZ51_9ZZZZ</name>
<gene>
    <name evidence="1" type="ORF">MM415B05627_0009</name>
</gene>
<dbReference type="AlphaFoldDB" id="A0A6M3LZ51"/>
<accession>A0A6M3LZ51</accession>
<reference evidence="1" key="1">
    <citation type="submission" date="2020-03" db="EMBL/GenBank/DDBJ databases">
        <title>The deep terrestrial virosphere.</title>
        <authorList>
            <person name="Holmfeldt K."/>
            <person name="Nilsson E."/>
            <person name="Simone D."/>
            <person name="Lopez-Fernandez M."/>
            <person name="Wu X."/>
            <person name="de Brujin I."/>
            <person name="Lundin D."/>
            <person name="Andersson A."/>
            <person name="Bertilsson S."/>
            <person name="Dopson M."/>
        </authorList>
    </citation>
    <scope>NUCLEOTIDE SEQUENCE</scope>
    <source>
        <strain evidence="1">MM415B05627</strain>
    </source>
</reference>
<proteinExistence type="predicted"/>
<evidence type="ECO:0000313" key="1">
    <source>
        <dbReference type="EMBL" id="QJA98171.1"/>
    </source>
</evidence>
<protein>
    <submittedName>
        <fullName evidence="1">Uncharacterized protein</fullName>
    </submittedName>
</protein>
<sequence length="55" mass="6273">MSEQPAVFRQDNTQGYTDSELARINEQWEVTGYDIDTDAGQTAAEKMLLKFDQES</sequence>
<dbReference type="EMBL" id="MT143558">
    <property type="protein sequence ID" value="QJA98171.1"/>
    <property type="molecule type" value="Genomic_DNA"/>
</dbReference>